<dbReference type="EMBL" id="FOPZ01000006">
    <property type="protein sequence ID" value="SFH50202.1"/>
    <property type="molecule type" value="Genomic_DNA"/>
</dbReference>
<dbReference type="Proteomes" id="UP000323537">
    <property type="component" value="Unassembled WGS sequence"/>
</dbReference>
<gene>
    <name evidence="2" type="ORF">SAMN04488066_10646</name>
</gene>
<dbReference type="AlphaFoldDB" id="A0A1I3AJP1"/>
<evidence type="ECO:0000313" key="3">
    <source>
        <dbReference type="Proteomes" id="UP000323537"/>
    </source>
</evidence>
<evidence type="ECO:0000259" key="1">
    <source>
        <dbReference type="Pfam" id="PF24218"/>
    </source>
</evidence>
<dbReference type="Pfam" id="PF24218">
    <property type="entry name" value="DUF7437"/>
    <property type="match status" value="1"/>
</dbReference>
<evidence type="ECO:0000313" key="2">
    <source>
        <dbReference type="EMBL" id="SFH50202.1"/>
    </source>
</evidence>
<dbReference type="InterPro" id="IPR055860">
    <property type="entry name" value="DUF7437"/>
</dbReference>
<organism evidence="2 3">
    <name type="scientific">Halorubrum aquaticum</name>
    <dbReference type="NCBI Taxonomy" id="387340"/>
    <lineage>
        <taxon>Archaea</taxon>
        <taxon>Methanobacteriati</taxon>
        <taxon>Methanobacteriota</taxon>
        <taxon>Stenosarchaea group</taxon>
        <taxon>Halobacteria</taxon>
        <taxon>Halobacteriales</taxon>
        <taxon>Haloferacaceae</taxon>
        <taxon>Halorubrum</taxon>
    </lineage>
</organism>
<accession>A0A1I3AJP1</accession>
<reference evidence="2 3" key="1">
    <citation type="submission" date="2016-10" db="EMBL/GenBank/DDBJ databases">
        <authorList>
            <person name="Varghese N."/>
            <person name="Submissions S."/>
        </authorList>
    </citation>
    <scope>NUCLEOTIDE SEQUENCE [LARGE SCALE GENOMIC DNA]</scope>
    <source>
        <strain evidence="2 3">CGMCC 1.6377</strain>
    </source>
</reference>
<proteinExistence type="predicted"/>
<feature type="domain" description="DUF7437" evidence="1">
    <location>
        <begin position="118"/>
        <end position="179"/>
    </location>
</feature>
<dbReference type="OrthoDB" id="350231at2157"/>
<protein>
    <recommendedName>
        <fullName evidence="1">DUF7437 domain-containing protein</fullName>
    </recommendedName>
</protein>
<dbReference type="RefSeq" id="WP_050034075.1">
    <property type="nucleotide sequence ID" value="NZ_BAAADP010000004.1"/>
</dbReference>
<name>A0A1I3AJP1_9EURY</name>
<sequence length="208" mass="22750">MVVTNAPAADENGSKEGTARSFIAASEILVNPDIARVYTDILLNQPTTNSSIERRLDLAGSTTSMRVGKLKNLDIVEDVSSGKESQLQTDSLFLPVGEGETRILFDPLTIAAYGASGEVSEIELFLDRHGKAKLLMAVEQTRAYLSGEVTRRGAADRLNVDEIEAISITQALEPIIALFVKAGLIDDSFEHDVHDRKIRDTPYVFEQE</sequence>
<keyword evidence="3" id="KW-1185">Reference proteome</keyword>